<organism evidence="1 2">
    <name type="scientific">Rhizophagus clarus</name>
    <dbReference type="NCBI Taxonomy" id="94130"/>
    <lineage>
        <taxon>Eukaryota</taxon>
        <taxon>Fungi</taxon>
        <taxon>Fungi incertae sedis</taxon>
        <taxon>Mucoromycota</taxon>
        <taxon>Glomeromycotina</taxon>
        <taxon>Glomeromycetes</taxon>
        <taxon>Glomerales</taxon>
        <taxon>Glomeraceae</taxon>
        <taxon>Rhizophagus</taxon>
    </lineage>
</organism>
<gene>
    <name evidence="1" type="ORF">RclHR1_27370001</name>
</gene>
<keyword evidence="2" id="KW-1185">Reference proteome</keyword>
<reference evidence="1 2" key="1">
    <citation type="submission" date="2017-11" db="EMBL/GenBank/DDBJ databases">
        <title>The genome of Rhizophagus clarus HR1 reveals common genetic basis of auxotrophy among arbuscular mycorrhizal fungi.</title>
        <authorList>
            <person name="Kobayashi Y."/>
        </authorList>
    </citation>
    <scope>NUCLEOTIDE SEQUENCE [LARGE SCALE GENOMIC DNA]</scope>
    <source>
        <strain evidence="1 2">HR1</strain>
    </source>
</reference>
<protein>
    <submittedName>
        <fullName evidence="1">Uncharacterized protein</fullName>
    </submittedName>
</protein>
<evidence type="ECO:0000313" key="1">
    <source>
        <dbReference type="EMBL" id="GBB96361.1"/>
    </source>
</evidence>
<accession>A0A2Z6RHI6</accession>
<evidence type="ECO:0000313" key="2">
    <source>
        <dbReference type="Proteomes" id="UP000247702"/>
    </source>
</evidence>
<dbReference type="AlphaFoldDB" id="A0A2Z6RHI6"/>
<dbReference type="Proteomes" id="UP000247702">
    <property type="component" value="Unassembled WGS sequence"/>
</dbReference>
<comment type="caution">
    <text evidence="1">The sequence shown here is derived from an EMBL/GenBank/DDBJ whole genome shotgun (WGS) entry which is preliminary data.</text>
</comment>
<name>A0A2Z6RHI6_9GLOM</name>
<sequence length="204" mass="23002">MSAITTKFVTDHKLTNEMSLEELNWYVLEILELLTTVTPKEGGAEAEVNIYCVKSACQVSDIIPEEEIIRETAQCIMRDSLSEKEVKVIAKAIAETSPNPVASTSSLSRLQTELQKLNVSEAIIEVTKILEMTTLSNKIQKERSLLCEDEGIYYPDHFSLELVKERLNSYDVSNTPNKQALADIMIILCIIQLKLKICVYLMEV</sequence>
<dbReference type="EMBL" id="BEXD01001932">
    <property type="protein sequence ID" value="GBB96361.1"/>
    <property type="molecule type" value="Genomic_DNA"/>
</dbReference>
<proteinExistence type="predicted"/>